<dbReference type="InterPro" id="IPR005135">
    <property type="entry name" value="Endo/exonuclease/phosphatase"/>
</dbReference>
<dbReference type="Pfam" id="PF03372">
    <property type="entry name" value="Exo_endo_phos"/>
    <property type="match status" value="1"/>
</dbReference>
<evidence type="ECO:0000259" key="2">
    <source>
        <dbReference type="Pfam" id="PF03372"/>
    </source>
</evidence>
<dbReference type="GO" id="GO:0006506">
    <property type="term" value="P:GPI anchor biosynthetic process"/>
    <property type="evidence" value="ECO:0007669"/>
    <property type="project" value="TreeGrafter"/>
</dbReference>
<evidence type="ECO:0000313" key="4">
    <source>
        <dbReference type="Proteomes" id="UP000475214"/>
    </source>
</evidence>
<dbReference type="Proteomes" id="UP000475214">
    <property type="component" value="Unassembled WGS sequence"/>
</dbReference>
<dbReference type="GO" id="GO:0016020">
    <property type="term" value="C:membrane"/>
    <property type="evidence" value="ECO:0007669"/>
    <property type="project" value="GOC"/>
</dbReference>
<evidence type="ECO:0000256" key="1">
    <source>
        <dbReference type="SAM" id="SignalP"/>
    </source>
</evidence>
<dbReference type="GO" id="GO:0016787">
    <property type="term" value="F:hydrolase activity"/>
    <property type="evidence" value="ECO:0007669"/>
    <property type="project" value="UniProtKB-KW"/>
</dbReference>
<dbReference type="SUPFAM" id="SSF56219">
    <property type="entry name" value="DNase I-like"/>
    <property type="match status" value="1"/>
</dbReference>
<dbReference type="AlphaFoldDB" id="A0A6L9S647"/>
<accession>A0A6L9S647</accession>
<keyword evidence="1" id="KW-0732">Signal</keyword>
<feature type="domain" description="Endonuclease/exonuclease/phosphatase" evidence="2">
    <location>
        <begin position="47"/>
        <end position="272"/>
    </location>
</feature>
<dbReference type="PANTHER" id="PTHR14859:SF15">
    <property type="entry name" value="ENDONUCLEASE_EXONUCLEASE_PHOSPHATASE DOMAIN-CONTAINING PROTEIN"/>
    <property type="match status" value="1"/>
</dbReference>
<sequence length="293" mass="31556">MAAAVLATAFIAPGATAATSPVSASSTSSTSSVGPAANPVAREIRAMSFNIHHGVGVDGRLDLQRVADLIEAEDADVVGLQEVDRHWSERSDFVDQADWLAKELNMHVVYGANLDRDPFNPGEPRRQYGTAILSRSPIISWDNTFLPKYEGHEQRGLLRARIVVRGVPVQVYNTHLQHNDAAERLEQAEAIKELIGTPKDSVVLVGDLNATPQAPEIKTLVDDLIDAWEEAGVGEGYTYPVEDPNRRIDYVMTSDDVVARSAAVVTTDASDHLPVHADLLLPGSRVGVGPSNG</sequence>
<protein>
    <submittedName>
        <fullName evidence="3">Metal-dependent hydrolase</fullName>
    </submittedName>
</protein>
<keyword evidence="4" id="KW-1185">Reference proteome</keyword>
<feature type="signal peptide" evidence="1">
    <location>
        <begin position="1"/>
        <end position="17"/>
    </location>
</feature>
<dbReference type="Gene3D" id="3.60.10.10">
    <property type="entry name" value="Endonuclease/exonuclease/phosphatase"/>
    <property type="match status" value="1"/>
</dbReference>
<proteinExistence type="predicted"/>
<comment type="caution">
    <text evidence="3">The sequence shown here is derived from an EMBL/GenBank/DDBJ whole genome shotgun (WGS) entry which is preliminary data.</text>
</comment>
<evidence type="ECO:0000313" key="3">
    <source>
        <dbReference type="EMBL" id="NED99997.1"/>
    </source>
</evidence>
<dbReference type="EMBL" id="JAAGOA010000004">
    <property type="protein sequence ID" value="NED99997.1"/>
    <property type="molecule type" value="Genomic_DNA"/>
</dbReference>
<keyword evidence="3" id="KW-0378">Hydrolase</keyword>
<dbReference type="InterPro" id="IPR051916">
    <property type="entry name" value="GPI-anchor_lipid_remodeler"/>
</dbReference>
<name>A0A6L9S647_9ACTN</name>
<organism evidence="3 4">
    <name type="scientific">Phytoactinopolyspora halotolerans</name>
    <dbReference type="NCBI Taxonomy" id="1981512"/>
    <lineage>
        <taxon>Bacteria</taxon>
        <taxon>Bacillati</taxon>
        <taxon>Actinomycetota</taxon>
        <taxon>Actinomycetes</taxon>
        <taxon>Jiangellales</taxon>
        <taxon>Jiangellaceae</taxon>
        <taxon>Phytoactinopolyspora</taxon>
    </lineage>
</organism>
<feature type="chain" id="PRO_5038668931" evidence="1">
    <location>
        <begin position="18"/>
        <end position="293"/>
    </location>
</feature>
<dbReference type="InterPro" id="IPR036691">
    <property type="entry name" value="Endo/exonu/phosph_ase_sf"/>
</dbReference>
<gene>
    <name evidence="3" type="ORF">G1H10_07425</name>
</gene>
<dbReference type="PANTHER" id="PTHR14859">
    <property type="entry name" value="CALCOFLUOR WHITE HYPERSENSITIVE PROTEIN PRECURSOR"/>
    <property type="match status" value="1"/>
</dbReference>
<reference evidence="3 4" key="1">
    <citation type="submission" date="2020-02" db="EMBL/GenBank/DDBJ databases">
        <authorList>
            <person name="Li X.-J."/>
            <person name="Han X.-M."/>
        </authorList>
    </citation>
    <scope>NUCLEOTIDE SEQUENCE [LARGE SCALE GENOMIC DNA]</scope>
    <source>
        <strain evidence="3 4">CCTCC AB 2017055</strain>
    </source>
</reference>